<dbReference type="InterPro" id="IPR025381">
    <property type="entry name" value="DUF4296"/>
</dbReference>
<keyword evidence="3" id="KW-1185">Reference proteome</keyword>
<dbReference type="AlphaFoldDB" id="A0A433WIP2"/>
<comment type="caution">
    <text evidence="2">The sequence shown here is derived from an EMBL/GenBank/DDBJ whole genome shotgun (WGS) entry which is preliminary data.</text>
</comment>
<evidence type="ECO:0000313" key="2">
    <source>
        <dbReference type="EMBL" id="NSL88515.1"/>
    </source>
</evidence>
<reference evidence="2" key="1">
    <citation type="submission" date="2020-05" db="EMBL/GenBank/DDBJ databases">
        <title>Chitinophaga laudate sp. nov., isolated from a tropical peat swamp.</title>
        <authorList>
            <person name="Goh C.B.S."/>
            <person name="Lee M.S."/>
            <person name="Parimannan S."/>
            <person name="Pasbakhsh P."/>
            <person name="Yule C.M."/>
            <person name="Rajandas H."/>
            <person name="Loke S."/>
            <person name="Croft L."/>
            <person name="Tan J.B.L."/>
        </authorList>
    </citation>
    <scope>NUCLEOTIDE SEQUENCE</scope>
    <source>
        <strain evidence="2">Mgbs1</strain>
    </source>
</reference>
<accession>A0A433WIP2</accession>
<proteinExistence type="predicted"/>
<evidence type="ECO:0000259" key="1">
    <source>
        <dbReference type="Pfam" id="PF14129"/>
    </source>
</evidence>
<organism evidence="2 3">
    <name type="scientific">Chitinophaga solisilvae</name>
    <dbReference type="NCBI Taxonomy" id="1233460"/>
    <lineage>
        <taxon>Bacteria</taxon>
        <taxon>Pseudomonadati</taxon>
        <taxon>Bacteroidota</taxon>
        <taxon>Chitinophagia</taxon>
        <taxon>Chitinophagales</taxon>
        <taxon>Chitinophagaceae</taxon>
        <taxon>Chitinophaga</taxon>
    </lineage>
</organism>
<dbReference type="Pfam" id="PF14129">
    <property type="entry name" value="DUF4296"/>
    <property type="match status" value="1"/>
</dbReference>
<dbReference type="Proteomes" id="UP000281028">
    <property type="component" value="Unassembled WGS sequence"/>
</dbReference>
<name>A0A433WIP2_9BACT</name>
<protein>
    <submittedName>
        <fullName evidence="2">DUF4296 domain-containing protein</fullName>
    </submittedName>
</protein>
<dbReference type="EMBL" id="RIAR02000001">
    <property type="protein sequence ID" value="NSL88515.1"/>
    <property type="molecule type" value="Genomic_DNA"/>
</dbReference>
<evidence type="ECO:0000313" key="3">
    <source>
        <dbReference type="Proteomes" id="UP000281028"/>
    </source>
</evidence>
<dbReference type="OrthoDB" id="655149at2"/>
<feature type="domain" description="DUF4296" evidence="1">
    <location>
        <begin position="26"/>
        <end position="115"/>
    </location>
</feature>
<dbReference type="PROSITE" id="PS51257">
    <property type="entry name" value="PROKAR_LIPOPROTEIN"/>
    <property type="match status" value="1"/>
</dbReference>
<sequence>MKNSITALAAVIIWFLTACGDGDRIPKEYIDKQKMTAILVDMSVADAYGNDITQDNMRVPDSIRQEKVKVLYKQVLDLHKVDAKTFMTSYTYYENHPDRMKEVFEMVQADLTARKAKLGEPGSESAPLMHRLKIIFPYAEKAIAIPTNTDTVRPFVKRQP</sequence>
<gene>
    <name evidence="2" type="ORF">ECE50_016865</name>
</gene>